<dbReference type="Proteomes" id="UP001365846">
    <property type="component" value="Unassembled WGS sequence"/>
</dbReference>
<dbReference type="PANTHER" id="PTHR11527">
    <property type="entry name" value="HEAT-SHOCK PROTEIN 20 FAMILY MEMBER"/>
    <property type="match status" value="1"/>
</dbReference>
<organism evidence="5 6">
    <name type="scientific">Variovorax ureilyticus</name>
    <dbReference type="NCBI Taxonomy" id="1836198"/>
    <lineage>
        <taxon>Bacteria</taxon>
        <taxon>Pseudomonadati</taxon>
        <taxon>Pseudomonadota</taxon>
        <taxon>Betaproteobacteria</taxon>
        <taxon>Burkholderiales</taxon>
        <taxon>Comamonadaceae</taxon>
        <taxon>Variovorax</taxon>
    </lineage>
</organism>
<keyword evidence="6" id="KW-1185">Reference proteome</keyword>
<dbReference type="CDD" id="cd06464">
    <property type="entry name" value="ACD_sHsps-like"/>
    <property type="match status" value="1"/>
</dbReference>
<proteinExistence type="inferred from homology"/>
<gene>
    <name evidence="5" type="ORF">WKW77_05665</name>
</gene>
<dbReference type="EMBL" id="JBBKZU010000002">
    <property type="protein sequence ID" value="MEJ8810548.1"/>
    <property type="molecule type" value="Genomic_DNA"/>
</dbReference>
<comment type="caution">
    <text evidence="5">The sequence shown here is derived from an EMBL/GenBank/DDBJ whole genome shotgun (WGS) entry which is preliminary data.</text>
</comment>
<dbReference type="InterPro" id="IPR031107">
    <property type="entry name" value="Small_HSP"/>
</dbReference>
<reference evidence="5 6" key="1">
    <citation type="submission" date="2024-03" db="EMBL/GenBank/DDBJ databases">
        <title>Novel species of the genus Variovorax.</title>
        <authorList>
            <person name="Liu Q."/>
            <person name="Xin Y.-H."/>
        </authorList>
    </citation>
    <scope>NUCLEOTIDE SEQUENCE [LARGE SCALE GENOMIC DNA]</scope>
    <source>
        <strain evidence="5 6">KACC 18899</strain>
    </source>
</reference>
<dbReference type="Pfam" id="PF00011">
    <property type="entry name" value="HSP20"/>
    <property type="match status" value="1"/>
</dbReference>
<evidence type="ECO:0000256" key="2">
    <source>
        <dbReference type="RuleBase" id="RU003616"/>
    </source>
</evidence>
<dbReference type="SUPFAM" id="SSF49764">
    <property type="entry name" value="HSP20-like chaperones"/>
    <property type="match status" value="1"/>
</dbReference>
<evidence type="ECO:0000313" key="5">
    <source>
        <dbReference type="EMBL" id="MEJ8810548.1"/>
    </source>
</evidence>
<name>A0ABU8VA66_9BURK</name>
<feature type="compositionally biased region" description="Polar residues" evidence="3">
    <location>
        <begin position="1"/>
        <end position="24"/>
    </location>
</feature>
<feature type="domain" description="SHSP" evidence="4">
    <location>
        <begin position="23"/>
        <end position="134"/>
    </location>
</feature>
<evidence type="ECO:0000313" key="6">
    <source>
        <dbReference type="Proteomes" id="UP001365846"/>
    </source>
</evidence>
<dbReference type="Gene3D" id="2.60.40.790">
    <property type="match status" value="1"/>
</dbReference>
<dbReference type="RefSeq" id="WP_340355866.1">
    <property type="nucleotide sequence ID" value="NZ_JBBKZU010000002.1"/>
</dbReference>
<dbReference type="InterPro" id="IPR008978">
    <property type="entry name" value="HSP20-like_chaperone"/>
</dbReference>
<sequence>MNDIKTTNPGADQAQTPKGRTNYSDAALTPPVDVVEDATGITVFADLPGVSRDKLDLQIESDTLTIEAETALTVPEGLQSSHTEVGLARFRRVFTLSRELDAEKVSAQLANGVLTLRIPKSERAQPRRIDVQVA</sequence>
<dbReference type="InterPro" id="IPR002068">
    <property type="entry name" value="A-crystallin/Hsp20_dom"/>
</dbReference>
<evidence type="ECO:0000256" key="1">
    <source>
        <dbReference type="PROSITE-ProRule" id="PRU00285"/>
    </source>
</evidence>
<evidence type="ECO:0000259" key="4">
    <source>
        <dbReference type="PROSITE" id="PS01031"/>
    </source>
</evidence>
<dbReference type="PROSITE" id="PS01031">
    <property type="entry name" value="SHSP"/>
    <property type="match status" value="1"/>
</dbReference>
<feature type="region of interest" description="Disordered" evidence="3">
    <location>
        <begin position="1"/>
        <end position="25"/>
    </location>
</feature>
<evidence type="ECO:0000256" key="3">
    <source>
        <dbReference type="SAM" id="MobiDB-lite"/>
    </source>
</evidence>
<comment type="similarity">
    <text evidence="1 2">Belongs to the small heat shock protein (HSP20) family.</text>
</comment>
<protein>
    <submittedName>
        <fullName evidence="5">Hsp20/alpha crystallin family protein</fullName>
    </submittedName>
</protein>
<accession>A0ABU8VA66</accession>